<reference evidence="8 9" key="1">
    <citation type="journal article" date="2016" name="Sci. Rep.">
        <title>Penicillium arizonense, a new, genome sequenced fungal species, reveals a high chemical diversity in secreted metabolites.</title>
        <authorList>
            <person name="Grijseels S."/>
            <person name="Nielsen J.C."/>
            <person name="Randelovic M."/>
            <person name="Nielsen J."/>
            <person name="Nielsen K.F."/>
            <person name="Workman M."/>
            <person name="Frisvad J.C."/>
        </authorList>
    </citation>
    <scope>NUCLEOTIDE SEQUENCE [LARGE SCALE GENOMIC DNA]</scope>
    <source>
        <strain evidence="8 9">CBS 141311</strain>
    </source>
</reference>
<comment type="catalytic activity">
    <reaction evidence="5">
        <text>D-xylose + NADP(+) = D-xylono-1,5-lactone + NADPH + H(+)</text>
        <dbReference type="Rhea" id="RHEA:22000"/>
        <dbReference type="ChEBI" id="CHEBI:15378"/>
        <dbReference type="ChEBI" id="CHEBI:15867"/>
        <dbReference type="ChEBI" id="CHEBI:53455"/>
        <dbReference type="ChEBI" id="CHEBI:57783"/>
        <dbReference type="ChEBI" id="CHEBI:58349"/>
        <dbReference type="EC" id="1.1.1.179"/>
    </reaction>
</comment>
<evidence type="ECO:0000256" key="3">
    <source>
        <dbReference type="ARBA" id="ARBA00038984"/>
    </source>
</evidence>
<accession>A0A1F5LS21</accession>
<evidence type="ECO:0000259" key="6">
    <source>
        <dbReference type="Pfam" id="PF01408"/>
    </source>
</evidence>
<gene>
    <name evidence="8" type="ORF">PENARI_c003G03263</name>
</gene>
<dbReference type="InterPro" id="IPR050984">
    <property type="entry name" value="Gfo/Idh/MocA_domain"/>
</dbReference>
<dbReference type="EMBL" id="LXJU01000003">
    <property type="protein sequence ID" value="OGE56008.1"/>
    <property type="molecule type" value="Genomic_DNA"/>
</dbReference>
<evidence type="ECO:0000256" key="1">
    <source>
        <dbReference type="ARBA" id="ARBA00010928"/>
    </source>
</evidence>
<dbReference type="InterPro" id="IPR000683">
    <property type="entry name" value="Gfo/Idh/MocA-like_OxRdtase_N"/>
</dbReference>
<dbReference type="Pfam" id="PF01408">
    <property type="entry name" value="GFO_IDH_MocA"/>
    <property type="match status" value="1"/>
</dbReference>
<feature type="domain" description="GFO/IDH/MocA-like oxidoreductase" evidence="7">
    <location>
        <begin position="160"/>
        <end position="263"/>
    </location>
</feature>
<dbReference type="PANTHER" id="PTHR22604">
    <property type="entry name" value="OXIDOREDUCTASES"/>
    <property type="match status" value="1"/>
</dbReference>
<dbReference type="Gene3D" id="3.40.50.720">
    <property type="entry name" value="NAD(P)-binding Rossmann-like Domain"/>
    <property type="match status" value="1"/>
</dbReference>
<keyword evidence="9" id="KW-1185">Reference proteome</keyword>
<name>A0A1F5LS21_PENAI</name>
<dbReference type="SUPFAM" id="SSF55347">
    <property type="entry name" value="Glyceraldehyde-3-phosphate dehydrogenase-like, C-terminal domain"/>
    <property type="match status" value="1"/>
</dbReference>
<dbReference type="SUPFAM" id="SSF51735">
    <property type="entry name" value="NAD(P)-binding Rossmann-fold domains"/>
    <property type="match status" value="1"/>
</dbReference>
<keyword evidence="2" id="KW-0560">Oxidoreductase</keyword>
<proteinExistence type="inferred from homology"/>
<dbReference type="RefSeq" id="XP_022491437.1">
    <property type="nucleotide sequence ID" value="XM_022628222.1"/>
</dbReference>
<comment type="similarity">
    <text evidence="1">Belongs to the Gfo/Idh/MocA family.</text>
</comment>
<dbReference type="EC" id="1.1.1.179" evidence="3"/>
<evidence type="ECO:0000256" key="4">
    <source>
        <dbReference type="ARBA" id="ARBA00042988"/>
    </source>
</evidence>
<dbReference type="Proteomes" id="UP000177622">
    <property type="component" value="Unassembled WGS sequence"/>
</dbReference>
<comment type="caution">
    <text evidence="8">The sequence shown here is derived from an EMBL/GenBank/DDBJ whole genome shotgun (WGS) entry which is preliminary data.</text>
</comment>
<sequence length="436" mass="48820">MVFAALYRIYAGFINPPQARKEDDAIRFGLLGASNIAPPALITPARSHREVIIAAVAARDRSRAEAYAKKHDLLNDPSIDAVYIALPNSLHFEWALRAIKARKHVLLEKPSCSNGEEARALFNHPLVKAPNAPVLLEAFHYRFHPAWQTFMSLIHDDAVAGPVKHAHAQQYLFKGVIPFDDIRWRYDLAGGAMMDFGTYTVNCLRQILREEPSQVIEVHWRGVPSSQSDQAGGQQIDQAMTATYKTESGATGSIIADLAASGGWPLLPSSWTKNIPSIGWPKCEAELGEKEVESPKSADDEKHFVKRKVTLWNHLAPSVYHRIDVEDTHTIHRDGTLLKTWKESQNLKSYSWPSGDKQAYAGEDWWSTYHCQLHEFVNKIKGREGSGVWVDGDDSIKQMEAIDRTYEKAGMKTIRAKRGISESTYDLYSSSVNAAN</sequence>
<evidence type="ECO:0000256" key="2">
    <source>
        <dbReference type="ARBA" id="ARBA00023002"/>
    </source>
</evidence>
<dbReference type="OrthoDB" id="6417021at2759"/>
<protein>
    <recommendedName>
        <fullName evidence="3">D-xylose 1-dehydrogenase (NADP(+), D-xylono-1,5-lactone-forming)</fullName>
        <ecNumber evidence="3">1.1.1.179</ecNumber>
    </recommendedName>
    <alternativeName>
        <fullName evidence="4">D-xylose-NADP dehydrogenase</fullName>
    </alternativeName>
</protein>
<dbReference type="Gene3D" id="3.30.360.10">
    <property type="entry name" value="Dihydrodipicolinate Reductase, domain 2"/>
    <property type="match status" value="1"/>
</dbReference>
<organism evidence="8 9">
    <name type="scientific">Penicillium arizonense</name>
    <dbReference type="NCBI Taxonomy" id="1835702"/>
    <lineage>
        <taxon>Eukaryota</taxon>
        <taxon>Fungi</taxon>
        <taxon>Dikarya</taxon>
        <taxon>Ascomycota</taxon>
        <taxon>Pezizomycotina</taxon>
        <taxon>Eurotiomycetes</taxon>
        <taxon>Eurotiomycetidae</taxon>
        <taxon>Eurotiales</taxon>
        <taxon>Aspergillaceae</taxon>
        <taxon>Penicillium</taxon>
    </lineage>
</organism>
<dbReference type="GO" id="GO:0000166">
    <property type="term" value="F:nucleotide binding"/>
    <property type="evidence" value="ECO:0007669"/>
    <property type="project" value="InterPro"/>
</dbReference>
<dbReference type="PANTHER" id="PTHR22604:SF105">
    <property type="entry name" value="TRANS-1,2-DIHYDROBENZENE-1,2-DIOL DEHYDROGENASE"/>
    <property type="match status" value="1"/>
</dbReference>
<evidence type="ECO:0000259" key="7">
    <source>
        <dbReference type="Pfam" id="PF22725"/>
    </source>
</evidence>
<evidence type="ECO:0000313" key="9">
    <source>
        <dbReference type="Proteomes" id="UP000177622"/>
    </source>
</evidence>
<dbReference type="InterPro" id="IPR055170">
    <property type="entry name" value="GFO_IDH_MocA-like_dom"/>
</dbReference>
<dbReference type="Pfam" id="PF22725">
    <property type="entry name" value="GFO_IDH_MocA_C3"/>
    <property type="match status" value="1"/>
</dbReference>
<dbReference type="AlphaFoldDB" id="A0A1F5LS21"/>
<evidence type="ECO:0000256" key="5">
    <source>
        <dbReference type="ARBA" id="ARBA00049233"/>
    </source>
</evidence>
<dbReference type="GeneID" id="34572956"/>
<dbReference type="GO" id="GO:0047837">
    <property type="term" value="F:D-xylose 1-dehydrogenase (NADP+) activity"/>
    <property type="evidence" value="ECO:0007669"/>
    <property type="project" value="UniProtKB-EC"/>
</dbReference>
<feature type="domain" description="Gfo/Idh/MocA-like oxidoreductase N-terminal" evidence="6">
    <location>
        <begin position="26"/>
        <end position="122"/>
    </location>
</feature>
<evidence type="ECO:0000313" key="8">
    <source>
        <dbReference type="EMBL" id="OGE56008.1"/>
    </source>
</evidence>
<dbReference type="STRING" id="1835702.A0A1F5LS21"/>
<dbReference type="InterPro" id="IPR036291">
    <property type="entry name" value="NAD(P)-bd_dom_sf"/>
</dbReference>